<feature type="transmembrane region" description="Helical" evidence="1">
    <location>
        <begin position="60"/>
        <end position="82"/>
    </location>
</feature>
<feature type="transmembrane region" description="Helical" evidence="1">
    <location>
        <begin position="140"/>
        <end position="161"/>
    </location>
</feature>
<dbReference type="Proteomes" id="UP000215596">
    <property type="component" value="Unassembled WGS sequence"/>
</dbReference>
<feature type="transmembrane region" description="Helical" evidence="1">
    <location>
        <begin position="88"/>
        <end position="107"/>
    </location>
</feature>
<gene>
    <name evidence="3" type="ORF">CHH67_16915</name>
    <name evidence="2" type="ORF">GNP94_08890</name>
</gene>
<dbReference type="OrthoDB" id="49365at2"/>
<comment type="caution">
    <text evidence="3">The sequence shown here is derived from an EMBL/GenBank/DDBJ whole genome shotgun (WGS) entry which is preliminary data.</text>
</comment>
<proteinExistence type="predicted"/>
<accession>A0A268EPE0</accession>
<dbReference type="EMBL" id="NPBY01000049">
    <property type="protein sequence ID" value="PAD74961.1"/>
    <property type="molecule type" value="Genomic_DNA"/>
</dbReference>
<reference evidence="3 4" key="1">
    <citation type="submission" date="2017-07" db="EMBL/GenBank/DDBJ databases">
        <title>Isolation and whole genome analysis of endospore-forming bacteria from heroin.</title>
        <authorList>
            <person name="Kalinowski J."/>
            <person name="Ahrens B."/>
            <person name="Al-Dilaimi A."/>
            <person name="Winkler A."/>
            <person name="Wibberg D."/>
            <person name="Schleenbecker U."/>
            <person name="Ruckert C."/>
            <person name="Wolfel R."/>
            <person name="Grass G."/>
        </authorList>
    </citation>
    <scope>NUCLEOTIDE SEQUENCE [LARGE SCALE GENOMIC DNA]</scope>
    <source>
        <strain evidence="3 4">7537-G1</strain>
    </source>
</reference>
<feature type="transmembrane region" description="Helical" evidence="1">
    <location>
        <begin position="35"/>
        <end position="53"/>
    </location>
</feature>
<keyword evidence="1" id="KW-0472">Membrane</keyword>
<evidence type="ECO:0000313" key="5">
    <source>
        <dbReference type="Proteomes" id="UP000435177"/>
    </source>
</evidence>
<dbReference type="RefSeq" id="WP_095266382.1">
    <property type="nucleotide sequence ID" value="NZ_NPBY01000049.1"/>
</dbReference>
<keyword evidence="5" id="KW-1185">Reference proteome</keyword>
<evidence type="ECO:0000256" key="1">
    <source>
        <dbReference type="SAM" id="Phobius"/>
    </source>
</evidence>
<name>A0A268EPE0_9BACL</name>
<sequence>MKKQTLGAGLLIVLGVFLLMNQGSSIEAGNIFSNFWAAIFIIPLGVLFHWMYFSLTGAKGVGLLIPGGVLLTVGVICQIATLFDSWDIMWPGFILAPAVGLFEFYWFGPRNKFLLIPINILTVLSLLFFVVFSIGPMLTYVSAVQPFIAIVLLLAGVWMMLGAKKRQEP</sequence>
<feature type="transmembrane region" description="Helical" evidence="1">
    <location>
        <begin position="114"/>
        <end position="134"/>
    </location>
</feature>
<reference evidence="2 5" key="2">
    <citation type="submission" date="2019-11" db="EMBL/GenBank/DDBJ databases">
        <title>Draft genome sequences of five Paenibacillus species of dairy origin.</title>
        <authorList>
            <person name="Olajide A.M."/>
            <person name="Chen S."/>
            <person name="Lapointe G."/>
        </authorList>
    </citation>
    <scope>NUCLEOTIDE SEQUENCE [LARGE SCALE GENOMIC DNA]</scope>
    <source>
        <strain evidence="2 5">3CS1</strain>
    </source>
</reference>
<dbReference type="AlphaFoldDB" id="A0A268EPE0"/>
<evidence type="ECO:0000313" key="2">
    <source>
        <dbReference type="EMBL" id="MUG66128.1"/>
    </source>
</evidence>
<organism evidence="3 4">
    <name type="scientific">Paenibacillus campinasensis</name>
    <dbReference type="NCBI Taxonomy" id="66347"/>
    <lineage>
        <taxon>Bacteria</taxon>
        <taxon>Bacillati</taxon>
        <taxon>Bacillota</taxon>
        <taxon>Bacilli</taxon>
        <taxon>Bacillales</taxon>
        <taxon>Paenibacillaceae</taxon>
        <taxon>Paenibacillus</taxon>
    </lineage>
</organism>
<protein>
    <recommendedName>
        <fullName evidence="6">DUF5668 domain-containing protein</fullName>
    </recommendedName>
</protein>
<keyword evidence="1" id="KW-1133">Transmembrane helix</keyword>
<evidence type="ECO:0008006" key="6">
    <source>
        <dbReference type="Google" id="ProtNLM"/>
    </source>
</evidence>
<dbReference type="EMBL" id="WOAA01000005">
    <property type="protein sequence ID" value="MUG66128.1"/>
    <property type="molecule type" value="Genomic_DNA"/>
</dbReference>
<evidence type="ECO:0000313" key="3">
    <source>
        <dbReference type="EMBL" id="PAD74961.1"/>
    </source>
</evidence>
<evidence type="ECO:0000313" key="4">
    <source>
        <dbReference type="Proteomes" id="UP000215596"/>
    </source>
</evidence>
<keyword evidence="1" id="KW-0812">Transmembrane</keyword>
<dbReference type="Proteomes" id="UP000435177">
    <property type="component" value="Unassembled WGS sequence"/>
</dbReference>